<accession>A0A835VZY0</accession>
<proteinExistence type="predicted"/>
<reference evidence="1" key="1">
    <citation type="journal article" date="2020" name="bioRxiv">
        <title>Comparative genomics of Chlamydomonas.</title>
        <authorList>
            <person name="Craig R.J."/>
            <person name="Hasan A.R."/>
            <person name="Ness R.W."/>
            <person name="Keightley P.D."/>
        </authorList>
    </citation>
    <scope>NUCLEOTIDE SEQUENCE</scope>
    <source>
        <strain evidence="1">CCAP 11/173</strain>
    </source>
</reference>
<dbReference type="AlphaFoldDB" id="A0A835VZY0"/>
<gene>
    <name evidence="1" type="ORF">HYH02_011787</name>
</gene>
<dbReference type="EMBL" id="JAEHOD010000052">
    <property type="protein sequence ID" value="KAG2435492.1"/>
    <property type="molecule type" value="Genomic_DNA"/>
</dbReference>
<keyword evidence="2" id="KW-1185">Reference proteome</keyword>
<evidence type="ECO:0000313" key="2">
    <source>
        <dbReference type="Proteomes" id="UP000613740"/>
    </source>
</evidence>
<evidence type="ECO:0000313" key="1">
    <source>
        <dbReference type="EMBL" id="KAG2435492.1"/>
    </source>
</evidence>
<name>A0A835VZY0_9CHLO</name>
<organism evidence="1 2">
    <name type="scientific">Chlamydomonas schloesseri</name>
    <dbReference type="NCBI Taxonomy" id="2026947"/>
    <lineage>
        <taxon>Eukaryota</taxon>
        <taxon>Viridiplantae</taxon>
        <taxon>Chlorophyta</taxon>
        <taxon>core chlorophytes</taxon>
        <taxon>Chlorophyceae</taxon>
        <taxon>CS clade</taxon>
        <taxon>Chlamydomonadales</taxon>
        <taxon>Chlamydomonadaceae</taxon>
        <taxon>Chlamydomonas</taxon>
    </lineage>
</organism>
<sequence length="233" mass="24608">MAVSSVVVPVPGATCRCTDDTAWAMPVKAVLDSWTGTANAQSTAEVSLPTTYYPANTFWAARNETANAWGGYFHMLPTKGGSNRSPTFSQNTASNYTFDVCAGCAQNQIGKGYIAGKVVFRFTSTNGSTSFSVFVQPSAGATVTISAFQVFQSYIAPPSLAPGSFQKFTDYTSPGLPFSYNARSNVTSIVTPLVTIGSASYDIPTSNNPDGVYVAIHFATSGYFCEGTPAYNT</sequence>
<protein>
    <submittedName>
        <fullName evidence="1">Uncharacterized protein</fullName>
    </submittedName>
</protein>
<comment type="caution">
    <text evidence="1">The sequence shown here is derived from an EMBL/GenBank/DDBJ whole genome shotgun (WGS) entry which is preliminary data.</text>
</comment>
<dbReference type="Proteomes" id="UP000613740">
    <property type="component" value="Unassembled WGS sequence"/>
</dbReference>